<organism evidence="2">
    <name type="scientific">marine metagenome</name>
    <dbReference type="NCBI Taxonomy" id="408172"/>
    <lineage>
        <taxon>unclassified sequences</taxon>
        <taxon>metagenomes</taxon>
        <taxon>ecological metagenomes</taxon>
    </lineage>
</organism>
<dbReference type="EMBL" id="UINC01012114">
    <property type="protein sequence ID" value="SVA53081.1"/>
    <property type="molecule type" value="Genomic_DNA"/>
</dbReference>
<gene>
    <name evidence="2" type="ORF">METZ01_LOCUS105935</name>
</gene>
<feature type="domain" description="UGSC-like" evidence="1">
    <location>
        <begin position="6"/>
        <end position="96"/>
    </location>
</feature>
<dbReference type="InterPro" id="IPR057767">
    <property type="entry name" value="UGSC-like_dom"/>
</dbReference>
<protein>
    <recommendedName>
        <fullName evidence="1">UGSC-like domain-containing protein</fullName>
    </recommendedName>
</protein>
<dbReference type="AlphaFoldDB" id="A0A381WLB8"/>
<dbReference type="Pfam" id="PF24696">
    <property type="entry name" value="UGSC"/>
    <property type="match status" value="1"/>
</dbReference>
<sequence length="96" mass="10257">MVEGIRVLDPTIDANSQNSLLAIRPESLNGLTVGLLANGKKNSVEILQYVYEILKDDHGLGAVIEDNKGNASRPCPPDLLEKLANQCDVIITASGD</sequence>
<reference evidence="2" key="1">
    <citation type="submission" date="2018-05" db="EMBL/GenBank/DDBJ databases">
        <authorList>
            <person name="Lanie J.A."/>
            <person name="Ng W.-L."/>
            <person name="Kazmierczak K.M."/>
            <person name="Andrzejewski T.M."/>
            <person name="Davidsen T.M."/>
            <person name="Wayne K.J."/>
            <person name="Tettelin H."/>
            <person name="Glass J.I."/>
            <person name="Rusch D."/>
            <person name="Podicherti R."/>
            <person name="Tsui H.-C.T."/>
            <person name="Winkler M.E."/>
        </authorList>
    </citation>
    <scope>NUCLEOTIDE SEQUENCE</scope>
</reference>
<proteinExistence type="predicted"/>
<evidence type="ECO:0000313" key="2">
    <source>
        <dbReference type="EMBL" id="SVA53081.1"/>
    </source>
</evidence>
<evidence type="ECO:0000259" key="1">
    <source>
        <dbReference type="Pfam" id="PF24696"/>
    </source>
</evidence>
<accession>A0A381WLB8</accession>
<name>A0A381WLB8_9ZZZZ</name>